<dbReference type="EMBL" id="JAVXUP010000614">
    <property type="protein sequence ID" value="KAK3024185.1"/>
    <property type="molecule type" value="Genomic_DNA"/>
</dbReference>
<dbReference type="PANTHER" id="PTHR28535:SF1">
    <property type="entry name" value="PROTEIN ZGRF1"/>
    <property type="match status" value="1"/>
</dbReference>
<evidence type="ECO:0000256" key="1">
    <source>
        <dbReference type="SAM" id="MobiDB-lite"/>
    </source>
</evidence>
<proteinExistence type="predicted"/>
<protein>
    <recommendedName>
        <fullName evidence="2">5'-3' DNA helicase ZGRF1-like N-terminal domain-containing protein</fullName>
    </recommendedName>
</protein>
<accession>A0AA88WKC0</accession>
<reference evidence="3" key="1">
    <citation type="submission" date="2022-12" db="EMBL/GenBank/DDBJ databases">
        <title>Draft genome assemblies for two species of Escallonia (Escalloniales).</title>
        <authorList>
            <person name="Chanderbali A."/>
            <person name="Dervinis C."/>
            <person name="Anghel I."/>
            <person name="Soltis D."/>
            <person name="Soltis P."/>
            <person name="Zapata F."/>
        </authorList>
    </citation>
    <scope>NUCLEOTIDE SEQUENCE</scope>
    <source>
        <strain evidence="3">UCBG64.0493</strain>
        <tissue evidence="3">Leaf</tissue>
    </source>
</reference>
<evidence type="ECO:0000313" key="4">
    <source>
        <dbReference type="Proteomes" id="UP001188597"/>
    </source>
</evidence>
<dbReference type="AlphaFoldDB" id="A0AA88WKC0"/>
<dbReference type="GO" id="GO:0035861">
    <property type="term" value="C:site of double-strand break"/>
    <property type="evidence" value="ECO:0007669"/>
    <property type="project" value="TreeGrafter"/>
</dbReference>
<name>A0AA88WKC0_9ASTE</name>
<evidence type="ECO:0000313" key="3">
    <source>
        <dbReference type="EMBL" id="KAK3024185.1"/>
    </source>
</evidence>
<comment type="caution">
    <text evidence="3">The sequence shown here is derived from an EMBL/GenBank/DDBJ whole genome shotgun (WGS) entry which is preliminary data.</text>
</comment>
<dbReference type="GO" id="GO:0006302">
    <property type="term" value="P:double-strand break repair"/>
    <property type="evidence" value="ECO:0007669"/>
    <property type="project" value="TreeGrafter"/>
</dbReference>
<keyword evidence="4" id="KW-1185">Reference proteome</keyword>
<dbReference type="Pfam" id="PF10382">
    <property type="entry name" value="ZGRF1-like_N"/>
    <property type="match status" value="2"/>
</dbReference>
<gene>
    <name evidence="3" type="ORF">RJ639_043762</name>
</gene>
<sequence>MGDARRWSVTYTKHVKQKRKVYQDGFLELQSASHKVVLYDDCEKLLDSRFVKMDDVVRLGETLTFGAYLVDIGDPEGEQKPKPKPKPNLNLQEREKKISEKAGSLHGQKFKNSLHSDVDDVFSVYIHISTDLGASNVFLSMMSCTITEFKKSEISKYGVSPSCPDTVKKSTAVDHSVLILGVYGHSLNSKSSSELPMAMLYDATGAILDSRFLKKDETIRSGEFLKFDGHLVDIGECEGDHKPLVDLNLQGGNCNVVKKTKTMQGQQVQTHTASSIEWEAMYTSQITQKSKKYHCGILRLASCGSYQKKVTLLAEDGTILSRKYLKLSEDVRTGSTLQLPSYPVEVGEQRKHPQVEPRSEGSSWEENKLNARSSDVDNITLSRRAPANKPFWCGELPKNALYRTIGINTLRALPLTTLNQIGECLLPSLYVMVAVCAAHAIMSFLKKPATQDGICGTEEASVEGCYASQSSDVVHSHLMGRLVQDSSSKRSAVKDHDQQISTMHNSGGEIVRSETVCNEILSKTSASVDFDERGDQEAKVLTSFSFAVGAGKSNISKSMLDVDVKGTGGSNKMPVCHIVEPQVLVDCNLNHDGQSGIVSVPHDGLNQDMESGSFPELLSSKVASRSSVTILSKEVNPESTLQSGPGDIRLNITLDGAFGFGIGTSVGCTPQDSCDGKRNYSEQISTRITDDCPTFDLGF</sequence>
<feature type="compositionally biased region" description="Basic and acidic residues" evidence="1">
    <location>
        <begin position="347"/>
        <end position="369"/>
    </location>
</feature>
<feature type="region of interest" description="Disordered" evidence="1">
    <location>
        <begin position="344"/>
        <end position="369"/>
    </location>
</feature>
<dbReference type="Proteomes" id="UP001188597">
    <property type="component" value="Unassembled WGS sequence"/>
</dbReference>
<dbReference type="PANTHER" id="PTHR28535">
    <property type="entry name" value="ZINC FINGER GRF-TYPE CONTAINING 1"/>
    <property type="match status" value="1"/>
</dbReference>
<dbReference type="InterPro" id="IPR052800">
    <property type="entry name" value="DNA_Repair_Helicase_ZGRF1"/>
</dbReference>
<dbReference type="GO" id="GO:0005634">
    <property type="term" value="C:nucleus"/>
    <property type="evidence" value="ECO:0007669"/>
    <property type="project" value="TreeGrafter"/>
</dbReference>
<feature type="domain" description="5'-3' DNA helicase ZGRF1-like N-terminal" evidence="2">
    <location>
        <begin position="277"/>
        <end position="351"/>
    </location>
</feature>
<dbReference type="InterPro" id="IPR018838">
    <property type="entry name" value="ZGRF1-like_N"/>
</dbReference>
<evidence type="ECO:0000259" key="2">
    <source>
        <dbReference type="Pfam" id="PF10382"/>
    </source>
</evidence>
<feature type="domain" description="5'-3' DNA helicase ZGRF1-like N-terminal" evidence="2">
    <location>
        <begin position="6"/>
        <end position="79"/>
    </location>
</feature>
<organism evidence="3 4">
    <name type="scientific">Escallonia herrerae</name>
    <dbReference type="NCBI Taxonomy" id="1293975"/>
    <lineage>
        <taxon>Eukaryota</taxon>
        <taxon>Viridiplantae</taxon>
        <taxon>Streptophyta</taxon>
        <taxon>Embryophyta</taxon>
        <taxon>Tracheophyta</taxon>
        <taxon>Spermatophyta</taxon>
        <taxon>Magnoliopsida</taxon>
        <taxon>eudicotyledons</taxon>
        <taxon>Gunneridae</taxon>
        <taxon>Pentapetalae</taxon>
        <taxon>asterids</taxon>
        <taxon>campanulids</taxon>
        <taxon>Escalloniales</taxon>
        <taxon>Escalloniaceae</taxon>
        <taxon>Escallonia</taxon>
    </lineage>
</organism>